<dbReference type="GO" id="GO:0003678">
    <property type="term" value="F:DNA helicase activity"/>
    <property type="evidence" value="ECO:0007669"/>
    <property type="project" value="UniProtKB-EC"/>
</dbReference>
<comment type="similarity">
    <text evidence="2">Belongs to the MCM family.</text>
</comment>
<evidence type="ECO:0000259" key="13">
    <source>
        <dbReference type="Pfam" id="PF14551"/>
    </source>
</evidence>
<dbReference type="Pfam" id="PF14551">
    <property type="entry name" value="MCM_N"/>
    <property type="match status" value="1"/>
</dbReference>
<keyword evidence="7" id="KW-0347">Helicase</keyword>
<protein>
    <recommendedName>
        <fullName evidence="3">DNA helicase</fullName>
        <ecNumber evidence="3">3.6.4.12</ecNumber>
    </recommendedName>
</protein>
<keyword evidence="11" id="KW-0131">Cell cycle</keyword>
<evidence type="ECO:0000256" key="3">
    <source>
        <dbReference type="ARBA" id="ARBA00012551"/>
    </source>
</evidence>
<proteinExistence type="inferred from homology"/>
<evidence type="ECO:0000256" key="6">
    <source>
        <dbReference type="ARBA" id="ARBA00022801"/>
    </source>
</evidence>
<evidence type="ECO:0000256" key="8">
    <source>
        <dbReference type="ARBA" id="ARBA00022840"/>
    </source>
</evidence>
<evidence type="ECO:0000313" key="14">
    <source>
        <dbReference type="EMBL" id="CAG7727962.1"/>
    </source>
</evidence>
<feature type="non-terminal residue" evidence="14">
    <location>
        <position position="1"/>
    </location>
</feature>
<keyword evidence="10" id="KW-0539">Nucleus</keyword>
<dbReference type="GO" id="GO:0005634">
    <property type="term" value="C:nucleus"/>
    <property type="evidence" value="ECO:0007669"/>
    <property type="project" value="UniProtKB-SubCell"/>
</dbReference>
<dbReference type="Proteomes" id="UP000708208">
    <property type="component" value="Unassembled WGS sequence"/>
</dbReference>
<evidence type="ECO:0000256" key="12">
    <source>
        <dbReference type="ARBA" id="ARBA00048432"/>
    </source>
</evidence>
<dbReference type="OrthoDB" id="10036721at2759"/>
<keyword evidence="5" id="KW-0547">Nucleotide-binding</keyword>
<dbReference type="InterPro" id="IPR027925">
    <property type="entry name" value="MCM_N"/>
</dbReference>
<evidence type="ECO:0000313" key="15">
    <source>
        <dbReference type="Proteomes" id="UP000708208"/>
    </source>
</evidence>
<gene>
    <name evidence="14" type="ORF">AFUS01_LOCUS16776</name>
</gene>
<dbReference type="GO" id="GO:0003677">
    <property type="term" value="F:DNA binding"/>
    <property type="evidence" value="ECO:0007669"/>
    <property type="project" value="UniProtKB-KW"/>
</dbReference>
<reference evidence="14" key="1">
    <citation type="submission" date="2021-06" db="EMBL/GenBank/DDBJ databases">
        <authorList>
            <person name="Hodson N. C."/>
            <person name="Mongue J. A."/>
            <person name="Jaron S. K."/>
        </authorList>
    </citation>
    <scope>NUCLEOTIDE SEQUENCE</scope>
</reference>
<keyword evidence="4" id="KW-0235">DNA replication</keyword>
<evidence type="ECO:0000256" key="10">
    <source>
        <dbReference type="ARBA" id="ARBA00023242"/>
    </source>
</evidence>
<dbReference type="GO" id="GO:0016787">
    <property type="term" value="F:hydrolase activity"/>
    <property type="evidence" value="ECO:0007669"/>
    <property type="project" value="UniProtKB-KW"/>
</dbReference>
<dbReference type="GO" id="GO:0006260">
    <property type="term" value="P:DNA replication"/>
    <property type="evidence" value="ECO:0007669"/>
    <property type="project" value="UniProtKB-KW"/>
</dbReference>
<comment type="subcellular location">
    <subcellularLocation>
        <location evidence="1">Nucleus</location>
    </subcellularLocation>
</comment>
<sequence length="200" mass="22687">LWPHLQLILGNLDEHPGLKVIVICWTHRAPLGAKPALSVLIYQELLVPQCGVTFRSRMAGFDQLGVFTSRGLGLEGEDGGSENGASNALDAQASKKQFKEFLRQYQEGNFYYKYRDALRRNYNVGQYWLEVSVEDLASFDEELADILVKKPSEYIYLFEEACKEIVDEITSPRPEGEEEIQDIQVMLTSEANAVPLRELK</sequence>
<keyword evidence="8" id="KW-0067">ATP-binding</keyword>
<name>A0A8J2JWL8_9HEXA</name>
<evidence type="ECO:0000256" key="2">
    <source>
        <dbReference type="ARBA" id="ARBA00008010"/>
    </source>
</evidence>
<dbReference type="FunFam" id="3.30.1640.10:FF:000006">
    <property type="entry name" value="DNA helicase"/>
    <property type="match status" value="1"/>
</dbReference>
<keyword evidence="6" id="KW-0378">Hydrolase</keyword>
<feature type="non-terminal residue" evidence="14">
    <location>
        <position position="200"/>
    </location>
</feature>
<dbReference type="EC" id="3.6.4.12" evidence="3"/>
<keyword evidence="15" id="KW-1185">Reference proteome</keyword>
<feature type="domain" description="MCM N-terminal" evidence="13">
    <location>
        <begin position="95"/>
        <end position="188"/>
    </location>
</feature>
<keyword evidence="9" id="KW-0238">DNA-binding</keyword>
<accession>A0A8J2JWL8</accession>
<evidence type="ECO:0000256" key="5">
    <source>
        <dbReference type="ARBA" id="ARBA00022741"/>
    </source>
</evidence>
<organism evidence="14 15">
    <name type="scientific">Allacma fusca</name>
    <dbReference type="NCBI Taxonomy" id="39272"/>
    <lineage>
        <taxon>Eukaryota</taxon>
        <taxon>Metazoa</taxon>
        <taxon>Ecdysozoa</taxon>
        <taxon>Arthropoda</taxon>
        <taxon>Hexapoda</taxon>
        <taxon>Collembola</taxon>
        <taxon>Symphypleona</taxon>
        <taxon>Sminthuridae</taxon>
        <taxon>Allacma</taxon>
    </lineage>
</organism>
<evidence type="ECO:0000256" key="9">
    <source>
        <dbReference type="ARBA" id="ARBA00023125"/>
    </source>
</evidence>
<dbReference type="EMBL" id="CAJVCH010156241">
    <property type="protein sequence ID" value="CAG7727962.1"/>
    <property type="molecule type" value="Genomic_DNA"/>
</dbReference>
<evidence type="ECO:0000256" key="4">
    <source>
        <dbReference type="ARBA" id="ARBA00022705"/>
    </source>
</evidence>
<dbReference type="GO" id="GO:0005524">
    <property type="term" value="F:ATP binding"/>
    <property type="evidence" value="ECO:0007669"/>
    <property type="project" value="UniProtKB-KW"/>
</dbReference>
<evidence type="ECO:0000256" key="1">
    <source>
        <dbReference type="ARBA" id="ARBA00004123"/>
    </source>
</evidence>
<dbReference type="AlphaFoldDB" id="A0A8J2JWL8"/>
<comment type="catalytic activity">
    <reaction evidence="12">
        <text>ATP + H2O = ADP + phosphate + H(+)</text>
        <dbReference type="Rhea" id="RHEA:13065"/>
        <dbReference type="ChEBI" id="CHEBI:15377"/>
        <dbReference type="ChEBI" id="CHEBI:15378"/>
        <dbReference type="ChEBI" id="CHEBI:30616"/>
        <dbReference type="ChEBI" id="CHEBI:43474"/>
        <dbReference type="ChEBI" id="CHEBI:456216"/>
        <dbReference type="EC" id="3.6.4.12"/>
    </reaction>
    <physiologicalReaction direction="left-to-right" evidence="12">
        <dbReference type="Rhea" id="RHEA:13066"/>
    </physiologicalReaction>
</comment>
<evidence type="ECO:0000256" key="11">
    <source>
        <dbReference type="ARBA" id="ARBA00023306"/>
    </source>
</evidence>
<comment type="caution">
    <text evidence="14">The sequence shown here is derived from an EMBL/GenBank/DDBJ whole genome shotgun (WGS) entry which is preliminary data.</text>
</comment>
<evidence type="ECO:0000256" key="7">
    <source>
        <dbReference type="ARBA" id="ARBA00022806"/>
    </source>
</evidence>